<dbReference type="InterPro" id="IPR032694">
    <property type="entry name" value="CopC/D"/>
</dbReference>
<feature type="chain" id="PRO_5045321437" description="Copper resistance protein C" evidence="6">
    <location>
        <begin position="23"/>
        <end position="113"/>
    </location>
</feature>
<evidence type="ECO:0000313" key="8">
    <source>
        <dbReference type="EMBL" id="MBD1601713.1"/>
    </source>
</evidence>
<dbReference type="PANTHER" id="PTHR34820:SF4">
    <property type="entry name" value="INNER MEMBRANE PROTEIN YEBZ"/>
    <property type="match status" value="1"/>
</dbReference>
<evidence type="ECO:0000256" key="3">
    <source>
        <dbReference type="ARBA" id="ARBA00022729"/>
    </source>
</evidence>
<keyword evidence="5" id="KW-0574">Periplasm</keyword>
<keyword evidence="2 5" id="KW-0479">Metal-binding</keyword>
<evidence type="ECO:0000313" key="9">
    <source>
        <dbReference type="Proteomes" id="UP000805841"/>
    </source>
</evidence>
<gene>
    <name evidence="8" type="ORF">HAQ05_23840</name>
</gene>
<reference evidence="8 9" key="1">
    <citation type="journal article" date="2020" name="Insects">
        <title>Bacteria Belonging to Pseudomonas typographi sp. nov. from the Bark Beetle Ips typographus Have Genomic Potential to Aid in the Host Ecology.</title>
        <authorList>
            <person name="Peral-Aranega E."/>
            <person name="Saati-Santamaria Z."/>
            <person name="Kolarik M."/>
            <person name="Rivas R."/>
            <person name="Garcia-Fraile P."/>
        </authorList>
    </citation>
    <scope>NUCLEOTIDE SEQUENCE [LARGE SCALE GENOMIC DNA]</scope>
    <source>
        <strain evidence="8 9">CA3A</strain>
    </source>
</reference>
<evidence type="ECO:0000256" key="2">
    <source>
        <dbReference type="ARBA" id="ARBA00022723"/>
    </source>
</evidence>
<sequence>MKPLITVTLALLASMAVPPALAHAHLAGAQADAQLLKLVFSEGVEAAFSTVTVTDAEGHAVALQAVSTQADNPKVLLAQPSSPLAPGEYDGQWQVVSVDTHKSSGTFHFKIGQ</sequence>
<dbReference type="InterPro" id="IPR014755">
    <property type="entry name" value="Cu-Rt/internalin_Ig-like"/>
</dbReference>
<dbReference type="InterPro" id="IPR007348">
    <property type="entry name" value="CopC_dom"/>
</dbReference>
<keyword evidence="9" id="KW-1185">Reference proteome</keyword>
<keyword evidence="4 5" id="KW-0186">Copper</keyword>
<comment type="subcellular location">
    <subcellularLocation>
        <location evidence="1">Cell envelope</location>
    </subcellularLocation>
    <subcellularLocation>
        <location evidence="5">Periplasm</location>
    </subcellularLocation>
</comment>
<dbReference type="EMBL" id="JAAOCA010000040">
    <property type="protein sequence ID" value="MBD1601713.1"/>
    <property type="molecule type" value="Genomic_DNA"/>
</dbReference>
<evidence type="ECO:0000256" key="6">
    <source>
        <dbReference type="SAM" id="SignalP"/>
    </source>
</evidence>
<proteinExistence type="inferred from homology"/>
<dbReference type="Pfam" id="PF04234">
    <property type="entry name" value="CopC"/>
    <property type="match status" value="1"/>
</dbReference>
<comment type="function">
    <text evidence="5">Involved in copper resistance.</text>
</comment>
<dbReference type="PANTHER" id="PTHR34820">
    <property type="entry name" value="INNER MEMBRANE PROTEIN YEBZ"/>
    <property type="match status" value="1"/>
</dbReference>
<dbReference type="Proteomes" id="UP000805841">
    <property type="component" value="Unassembled WGS sequence"/>
</dbReference>
<organism evidence="8 9">
    <name type="scientific">Pseudomonas typographi</name>
    <dbReference type="NCBI Taxonomy" id="2715964"/>
    <lineage>
        <taxon>Bacteria</taxon>
        <taxon>Pseudomonadati</taxon>
        <taxon>Pseudomonadota</taxon>
        <taxon>Gammaproteobacteria</taxon>
        <taxon>Pseudomonadales</taxon>
        <taxon>Pseudomonadaceae</taxon>
        <taxon>Pseudomonas</taxon>
    </lineage>
</organism>
<keyword evidence="3 5" id="KW-0732">Signal</keyword>
<dbReference type="Gene3D" id="2.60.40.1220">
    <property type="match status" value="1"/>
</dbReference>
<comment type="similarity">
    <text evidence="5">Belongs to the CopC family.</text>
</comment>
<feature type="domain" description="CopC" evidence="7">
    <location>
        <begin position="31"/>
        <end position="111"/>
    </location>
</feature>
<feature type="signal peptide" evidence="6">
    <location>
        <begin position="1"/>
        <end position="22"/>
    </location>
</feature>
<evidence type="ECO:0000259" key="7">
    <source>
        <dbReference type="Pfam" id="PF04234"/>
    </source>
</evidence>
<protein>
    <recommendedName>
        <fullName evidence="5">Copper resistance protein C</fullName>
    </recommendedName>
</protein>
<dbReference type="RefSeq" id="WP_190425489.1">
    <property type="nucleotide sequence ID" value="NZ_JAAOCA010000040.1"/>
</dbReference>
<comment type="caution">
    <text evidence="8">The sequence shown here is derived from an EMBL/GenBank/DDBJ whole genome shotgun (WGS) entry which is preliminary data.</text>
</comment>
<name>A0ABR7Z8L3_9PSED</name>
<dbReference type="SUPFAM" id="SSF81296">
    <property type="entry name" value="E set domains"/>
    <property type="match status" value="1"/>
</dbReference>
<accession>A0ABR7Z8L3</accession>
<evidence type="ECO:0000256" key="5">
    <source>
        <dbReference type="RuleBase" id="RU369037"/>
    </source>
</evidence>
<dbReference type="InterPro" id="IPR014756">
    <property type="entry name" value="Ig_E-set"/>
</dbReference>
<evidence type="ECO:0000256" key="1">
    <source>
        <dbReference type="ARBA" id="ARBA00004196"/>
    </source>
</evidence>
<evidence type="ECO:0000256" key="4">
    <source>
        <dbReference type="ARBA" id="ARBA00023008"/>
    </source>
</evidence>